<gene>
    <name evidence="1" type="ORF">MLD38_002311</name>
</gene>
<dbReference type="EMBL" id="CM042880">
    <property type="protein sequence ID" value="KAI4390172.1"/>
    <property type="molecule type" value="Genomic_DNA"/>
</dbReference>
<protein>
    <submittedName>
        <fullName evidence="1">Uncharacterized protein</fullName>
    </submittedName>
</protein>
<sequence length="358" mass="39751">MPRPSAAEAPRRQSPRGSLQLRTSSSDSDSSHHRPLTDRSPMLGDRRSPRSVQSNSVNQKKLGTRIAGLESQLGQAQEELKCLKEQLASAEAAKKEAQEQLQKKAKKKSISENPDRQPRRKSSARSSNVSNDENQKETDVFEVPTEREAPKSQEEVLGSVCETQKPIEAMEILAEPSPLFVELGKDPFDELVAKDEEIGLLKSRLEEKEKELEVSSQEKDIMKKQLEEVNEMLALARTKEEEASTTLARLEKETTASKEDNLNLKSKLELVEGEKDALETEMKTLRVQTEQWRKAADAAAAVLAGGVGMDGRCGSMEKHCSGGFEMSGTEYADDGYEGGRRKHSGIKVFGDLWKKMGH</sequence>
<proteinExistence type="predicted"/>
<name>A0ACB9SPL7_9MYRT</name>
<evidence type="ECO:0000313" key="1">
    <source>
        <dbReference type="EMBL" id="KAI4390172.1"/>
    </source>
</evidence>
<dbReference type="Proteomes" id="UP001057402">
    <property type="component" value="Chromosome 1"/>
</dbReference>
<organism evidence="1 2">
    <name type="scientific">Melastoma candidum</name>
    <dbReference type="NCBI Taxonomy" id="119954"/>
    <lineage>
        <taxon>Eukaryota</taxon>
        <taxon>Viridiplantae</taxon>
        <taxon>Streptophyta</taxon>
        <taxon>Embryophyta</taxon>
        <taxon>Tracheophyta</taxon>
        <taxon>Spermatophyta</taxon>
        <taxon>Magnoliopsida</taxon>
        <taxon>eudicotyledons</taxon>
        <taxon>Gunneridae</taxon>
        <taxon>Pentapetalae</taxon>
        <taxon>rosids</taxon>
        <taxon>malvids</taxon>
        <taxon>Myrtales</taxon>
        <taxon>Melastomataceae</taxon>
        <taxon>Melastomatoideae</taxon>
        <taxon>Melastomateae</taxon>
        <taxon>Melastoma</taxon>
    </lineage>
</organism>
<comment type="caution">
    <text evidence="1">The sequence shown here is derived from an EMBL/GenBank/DDBJ whole genome shotgun (WGS) entry which is preliminary data.</text>
</comment>
<keyword evidence="2" id="KW-1185">Reference proteome</keyword>
<accession>A0ACB9SPL7</accession>
<evidence type="ECO:0000313" key="2">
    <source>
        <dbReference type="Proteomes" id="UP001057402"/>
    </source>
</evidence>
<reference evidence="2" key="1">
    <citation type="journal article" date="2023" name="Front. Plant Sci.">
        <title>Chromosomal-level genome assembly of Melastoma candidum provides insights into trichome evolution.</title>
        <authorList>
            <person name="Zhong Y."/>
            <person name="Wu W."/>
            <person name="Sun C."/>
            <person name="Zou P."/>
            <person name="Liu Y."/>
            <person name="Dai S."/>
            <person name="Zhou R."/>
        </authorList>
    </citation>
    <scope>NUCLEOTIDE SEQUENCE [LARGE SCALE GENOMIC DNA]</scope>
</reference>